<dbReference type="SUPFAM" id="SSF51735">
    <property type="entry name" value="NAD(P)-binding Rossmann-fold domains"/>
    <property type="match status" value="1"/>
</dbReference>
<proteinExistence type="inferred from homology"/>
<dbReference type="AlphaFoldDB" id="A0A9P9WTE0"/>
<reference evidence="4" key="1">
    <citation type="submission" date="2021-03" db="EMBL/GenBank/DDBJ databases">
        <title>Revisited historic fungal species revealed as producer of novel bioactive compounds through whole genome sequencing and comparative genomics.</title>
        <authorList>
            <person name="Vignolle G.A."/>
            <person name="Hochenegger N."/>
            <person name="Mach R.L."/>
            <person name="Mach-Aigner A.R."/>
            <person name="Javad Rahimi M."/>
            <person name="Salim K.A."/>
            <person name="Chan C.M."/>
            <person name="Lim L.B.L."/>
            <person name="Cai F."/>
            <person name="Druzhinina I.S."/>
            <person name="U'Ren J.M."/>
            <person name="Derntl C."/>
        </authorList>
    </citation>
    <scope>NUCLEOTIDE SEQUENCE</scope>
    <source>
        <strain evidence="4">TUCIM 5799</strain>
    </source>
</reference>
<dbReference type="InterPro" id="IPR051468">
    <property type="entry name" value="Fungal_SecMetab_SDRs"/>
</dbReference>
<evidence type="ECO:0000256" key="3">
    <source>
        <dbReference type="ARBA" id="ARBA00023002"/>
    </source>
</evidence>
<sequence>MPSAIVTGANSGIWHEFAKILIREGYNVHAVDVNRGPAFAKSFGAEPRDLLLNIAGTMAATHDADSLEHVDHATLECVFGVNTFGPLLLPQALLPSTHALEDAVEPDEAAEKLWRVLLEKELDDSGRFWHRAGQELPW</sequence>
<dbReference type="GO" id="GO:0005737">
    <property type="term" value="C:cytoplasm"/>
    <property type="evidence" value="ECO:0007669"/>
    <property type="project" value="TreeGrafter"/>
</dbReference>
<accession>A0A9P9WTE0</accession>
<dbReference type="PANTHER" id="PTHR43544:SF7">
    <property type="entry name" value="NADB-LER2"/>
    <property type="match status" value="1"/>
</dbReference>
<comment type="caution">
    <text evidence="4">The sequence shown here is derived from an EMBL/GenBank/DDBJ whole genome shotgun (WGS) entry which is preliminary data.</text>
</comment>
<evidence type="ECO:0000313" key="5">
    <source>
        <dbReference type="Proteomes" id="UP000829685"/>
    </source>
</evidence>
<protein>
    <submittedName>
        <fullName evidence="4">Uncharacterized protein</fullName>
    </submittedName>
</protein>
<dbReference type="EMBL" id="JAFIMR010000005">
    <property type="protein sequence ID" value="KAI1879002.1"/>
    <property type="molecule type" value="Genomic_DNA"/>
</dbReference>
<dbReference type="Gene3D" id="3.40.50.720">
    <property type="entry name" value="NAD(P)-binding Rossmann-like Domain"/>
    <property type="match status" value="1"/>
</dbReference>
<keyword evidence="3" id="KW-0560">Oxidoreductase</keyword>
<dbReference type="InterPro" id="IPR036291">
    <property type="entry name" value="NAD(P)-bd_dom_sf"/>
</dbReference>
<evidence type="ECO:0000313" key="4">
    <source>
        <dbReference type="EMBL" id="KAI1879002.1"/>
    </source>
</evidence>
<evidence type="ECO:0000256" key="2">
    <source>
        <dbReference type="ARBA" id="ARBA00022857"/>
    </source>
</evidence>
<evidence type="ECO:0000256" key="1">
    <source>
        <dbReference type="ARBA" id="ARBA00006484"/>
    </source>
</evidence>
<gene>
    <name evidence="4" type="ORF">JX265_003179</name>
</gene>
<organism evidence="4 5">
    <name type="scientific">Neoarthrinium moseri</name>
    <dbReference type="NCBI Taxonomy" id="1658444"/>
    <lineage>
        <taxon>Eukaryota</taxon>
        <taxon>Fungi</taxon>
        <taxon>Dikarya</taxon>
        <taxon>Ascomycota</taxon>
        <taxon>Pezizomycotina</taxon>
        <taxon>Sordariomycetes</taxon>
        <taxon>Xylariomycetidae</taxon>
        <taxon>Amphisphaeriales</taxon>
        <taxon>Apiosporaceae</taxon>
        <taxon>Neoarthrinium</taxon>
    </lineage>
</organism>
<comment type="similarity">
    <text evidence="1">Belongs to the short-chain dehydrogenases/reductases (SDR) family.</text>
</comment>
<dbReference type="Proteomes" id="UP000829685">
    <property type="component" value="Unassembled WGS sequence"/>
</dbReference>
<keyword evidence="2" id="KW-0521">NADP</keyword>
<dbReference type="PANTHER" id="PTHR43544">
    <property type="entry name" value="SHORT-CHAIN DEHYDROGENASE/REDUCTASE"/>
    <property type="match status" value="1"/>
</dbReference>
<name>A0A9P9WTE0_9PEZI</name>
<dbReference type="GO" id="GO:0016491">
    <property type="term" value="F:oxidoreductase activity"/>
    <property type="evidence" value="ECO:0007669"/>
    <property type="project" value="UniProtKB-KW"/>
</dbReference>
<keyword evidence="5" id="KW-1185">Reference proteome</keyword>